<keyword evidence="1" id="KW-0472">Membrane</keyword>
<proteinExistence type="predicted"/>
<keyword evidence="1" id="KW-0812">Transmembrane</keyword>
<evidence type="ECO:0000313" key="2">
    <source>
        <dbReference type="EMBL" id="MEH8017488.1"/>
    </source>
</evidence>
<evidence type="ECO:0000313" key="3">
    <source>
        <dbReference type="Proteomes" id="UP001375382"/>
    </source>
</evidence>
<dbReference type="PANTHER" id="PTHR31876:SF26">
    <property type="entry name" value="PROTEIN LIKE COV 2"/>
    <property type="match status" value="1"/>
</dbReference>
<dbReference type="RefSeq" id="WP_335735900.1">
    <property type="nucleotide sequence ID" value="NZ_JALAAR010000007.1"/>
</dbReference>
<dbReference type="PANTHER" id="PTHR31876">
    <property type="entry name" value="COV-LIKE PROTEIN 1"/>
    <property type="match status" value="1"/>
</dbReference>
<sequence length="201" mass="22008">MKIIVKSLLTGLAIVLPLIITVELLRWLLLTVETGLAPLLKLVLPGSWYWPGMAILAFVLLCMVIGYSTRWSGFNWLWQLPGKIMLKLPGTSQIYGMLQDIIELMSGKNFADGSVVMVKLPGSEIELIGIITKQGGQPDDRMSSLMQDEQLAVFIPMAYNVGGYTIIVPRSCTRNIDMKPAEALQLTLSAGLGSSKASIKK</sequence>
<keyword evidence="1" id="KW-1133">Transmembrane helix</keyword>
<dbReference type="EMBL" id="JALAAR010000007">
    <property type="protein sequence ID" value="MEH8017488.1"/>
    <property type="molecule type" value="Genomic_DNA"/>
</dbReference>
<organism evidence="2 3">
    <name type="scientific">Rheinheimera muenzenbergensis</name>
    <dbReference type="NCBI Taxonomy" id="1193628"/>
    <lineage>
        <taxon>Bacteria</taxon>
        <taxon>Pseudomonadati</taxon>
        <taxon>Pseudomonadota</taxon>
        <taxon>Gammaproteobacteria</taxon>
        <taxon>Chromatiales</taxon>
        <taxon>Chromatiaceae</taxon>
        <taxon>Rheinheimera</taxon>
    </lineage>
</organism>
<feature type="transmembrane region" description="Helical" evidence="1">
    <location>
        <begin position="48"/>
        <end position="67"/>
    </location>
</feature>
<gene>
    <name evidence="2" type="ORF">MN202_09600</name>
</gene>
<protein>
    <submittedName>
        <fullName evidence="2">DUF502 domain-containing protein</fullName>
    </submittedName>
</protein>
<reference evidence="2 3" key="1">
    <citation type="journal article" date="2023" name="Ecotoxicol. Environ. Saf.">
        <title>Mercury remediation potential of mercury-resistant strain Rheinheimera metallidurans sp. nov. isolated from a municipal waste dumping site.</title>
        <authorList>
            <person name="Yadav V."/>
            <person name="Manjhi A."/>
            <person name="Vadakedath N."/>
        </authorList>
    </citation>
    <scope>NUCLEOTIDE SEQUENCE [LARGE SCALE GENOMIC DNA]</scope>
    <source>
        <strain evidence="2 3">E-49</strain>
    </source>
</reference>
<dbReference type="InterPro" id="IPR007462">
    <property type="entry name" value="COV1-like"/>
</dbReference>
<evidence type="ECO:0000256" key="1">
    <source>
        <dbReference type="SAM" id="Phobius"/>
    </source>
</evidence>
<name>A0ABU8C6E6_9GAMM</name>
<keyword evidence="3" id="KW-1185">Reference proteome</keyword>
<dbReference type="Proteomes" id="UP001375382">
    <property type="component" value="Unassembled WGS sequence"/>
</dbReference>
<feature type="transmembrane region" description="Helical" evidence="1">
    <location>
        <begin position="7"/>
        <end position="28"/>
    </location>
</feature>
<dbReference type="Pfam" id="PF04367">
    <property type="entry name" value="DUF502"/>
    <property type="match status" value="1"/>
</dbReference>
<accession>A0ABU8C6E6</accession>
<comment type="caution">
    <text evidence="2">The sequence shown here is derived from an EMBL/GenBank/DDBJ whole genome shotgun (WGS) entry which is preliminary data.</text>
</comment>